<dbReference type="PROSITE" id="PS00657">
    <property type="entry name" value="FORK_HEAD_1"/>
    <property type="match status" value="1"/>
</dbReference>
<dbReference type="PANTHER" id="PTHR46805:SF4">
    <property type="entry name" value="FORKHEAD BOX PROTEIN J1.2"/>
    <property type="match status" value="1"/>
</dbReference>
<dbReference type="InterPro" id="IPR030456">
    <property type="entry name" value="TF_fork_head_CS_2"/>
</dbReference>
<feature type="domain" description="Fork-head" evidence="11">
    <location>
        <begin position="85"/>
        <end position="179"/>
    </location>
</feature>
<dbReference type="PROSITE" id="PS00658">
    <property type="entry name" value="FORK_HEAD_2"/>
    <property type="match status" value="1"/>
</dbReference>
<keyword evidence="4 10" id="KW-0238">DNA-binding</keyword>
<sequence>MSFSAPHPDLLCTLHLQKLEMLEFSTYQAQTQDMLDDSLTSLHWLQEFSIVPCSPAVAETAGVLGAASQPITTRNHRFLRDPGTKPPFSYASLIYMAMHASRRSKVTLAFIYKWITDNFCYYRHAEPSWRNSIRHNLSLNQCFVRVPRRQDEPGKGGFWALDQRYLNLFDRGTVGHRRRAATTLLSSNIAFNTTSHDAGPKTSCHRLWRTFGLPHSSIKDAESVAVGTYSVRRQGQNLTTDNSKGINLIGSEVSNAMNEQPMLANWDWPGLLNETFGNSDLMDLSEVSLGLPISSNGEGSLNLDWNNHEQHSEATVQLETEMHSEEVPIMVKSPQPPWEDLNEAELLLGTAHHEANVPE</sequence>
<evidence type="ECO:0000256" key="5">
    <source>
        <dbReference type="ARBA" id="ARBA00023159"/>
    </source>
</evidence>
<evidence type="ECO:0000256" key="9">
    <source>
        <dbReference type="ARBA" id="ARBA00034868"/>
    </source>
</evidence>
<dbReference type="PRINTS" id="PR00053">
    <property type="entry name" value="FORKHEAD"/>
</dbReference>
<keyword evidence="3" id="KW-0805">Transcription regulation</keyword>
<dbReference type="Gene3D" id="1.10.10.10">
    <property type="entry name" value="Winged helix-like DNA-binding domain superfamily/Winged helix DNA-binding domain"/>
    <property type="match status" value="1"/>
</dbReference>
<dbReference type="InterPro" id="IPR001766">
    <property type="entry name" value="Fork_head_dom"/>
</dbReference>
<comment type="subcellular location">
    <subcellularLocation>
        <location evidence="1 10">Nucleus</location>
    </subcellularLocation>
</comment>
<dbReference type="GO" id="GO:0000978">
    <property type="term" value="F:RNA polymerase II cis-regulatory region sequence-specific DNA binding"/>
    <property type="evidence" value="ECO:0007669"/>
    <property type="project" value="TreeGrafter"/>
</dbReference>
<evidence type="ECO:0000256" key="2">
    <source>
        <dbReference type="ARBA" id="ARBA00022794"/>
    </source>
</evidence>
<dbReference type="PROSITE" id="PS50039">
    <property type="entry name" value="FORK_HEAD_3"/>
    <property type="match status" value="1"/>
</dbReference>
<dbReference type="GeneTree" id="ENSGT00940000164514"/>
<evidence type="ECO:0000313" key="13">
    <source>
        <dbReference type="Proteomes" id="UP000694388"/>
    </source>
</evidence>
<dbReference type="Pfam" id="PF00250">
    <property type="entry name" value="Forkhead"/>
    <property type="match status" value="1"/>
</dbReference>
<protein>
    <recommendedName>
        <fullName evidence="9">Forkhead box protein G1</fullName>
    </recommendedName>
</protein>
<dbReference type="GO" id="GO:0005634">
    <property type="term" value="C:nucleus"/>
    <property type="evidence" value="ECO:0007669"/>
    <property type="project" value="UniProtKB-SubCell"/>
</dbReference>
<reference evidence="12" key="1">
    <citation type="submission" date="2025-08" db="UniProtKB">
        <authorList>
            <consortium name="Ensembl"/>
        </authorList>
    </citation>
    <scope>IDENTIFICATION</scope>
</reference>
<dbReference type="GO" id="GO:0000981">
    <property type="term" value="F:DNA-binding transcription factor activity, RNA polymerase II-specific"/>
    <property type="evidence" value="ECO:0007669"/>
    <property type="project" value="TreeGrafter"/>
</dbReference>
<evidence type="ECO:0000313" key="12">
    <source>
        <dbReference type="Ensembl" id="ENSEBUP00000013791.1"/>
    </source>
</evidence>
<dbReference type="SUPFAM" id="SSF46785">
    <property type="entry name" value="Winged helix' DNA-binding domain"/>
    <property type="match status" value="1"/>
</dbReference>
<dbReference type="AlphaFoldDB" id="A0A8C4QDF3"/>
<dbReference type="Proteomes" id="UP000694388">
    <property type="component" value="Unplaced"/>
</dbReference>
<dbReference type="Ensembl" id="ENSEBUT00000014366.1">
    <property type="protein sequence ID" value="ENSEBUP00000013791.1"/>
    <property type="gene ID" value="ENSEBUG00000008696.1"/>
</dbReference>
<dbReference type="FunFam" id="1.10.10.10:FF:000135">
    <property type="entry name" value="forkhead box protein G1"/>
    <property type="match status" value="1"/>
</dbReference>
<dbReference type="GO" id="GO:0030030">
    <property type="term" value="P:cell projection organization"/>
    <property type="evidence" value="ECO:0007669"/>
    <property type="project" value="UniProtKB-KW"/>
</dbReference>
<accession>A0A8C4QDF3</accession>
<dbReference type="InterPro" id="IPR036390">
    <property type="entry name" value="WH_DNA-bd_sf"/>
</dbReference>
<dbReference type="PANTHER" id="PTHR46805">
    <property type="entry name" value="FORKHEAD BOX PROTEIN J1"/>
    <property type="match status" value="1"/>
</dbReference>
<proteinExistence type="inferred from homology"/>
<evidence type="ECO:0000259" key="11">
    <source>
        <dbReference type="PROSITE" id="PS50039"/>
    </source>
</evidence>
<evidence type="ECO:0000256" key="10">
    <source>
        <dbReference type="PROSITE-ProRule" id="PRU00089"/>
    </source>
</evidence>
<dbReference type="InterPro" id="IPR047513">
    <property type="entry name" value="FOXJ1"/>
</dbReference>
<evidence type="ECO:0000256" key="7">
    <source>
        <dbReference type="ARBA" id="ARBA00023242"/>
    </source>
</evidence>
<dbReference type="InterPro" id="IPR036388">
    <property type="entry name" value="WH-like_DNA-bd_sf"/>
</dbReference>
<evidence type="ECO:0000256" key="6">
    <source>
        <dbReference type="ARBA" id="ARBA00023163"/>
    </source>
</evidence>
<dbReference type="SMART" id="SM00339">
    <property type="entry name" value="FH"/>
    <property type="match status" value="1"/>
</dbReference>
<evidence type="ECO:0000256" key="3">
    <source>
        <dbReference type="ARBA" id="ARBA00023015"/>
    </source>
</evidence>
<dbReference type="CDD" id="cd20023">
    <property type="entry name" value="FH_FOXJ1"/>
    <property type="match status" value="1"/>
</dbReference>
<reference evidence="12" key="2">
    <citation type="submission" date="2025-09" db="UniProtKB">
        <authorList>
            <consortium name="Ensembl"/>
        </authorList>
    </citation>
    <scope>IDENTIFICATION</scope>
</reference>
<organism evidence="12 13">
    <name type="scientific">Eptatretus burgeri</name>
    <name type="common">Inshore hagfish</name>
    <dbReference type="NCBI Taxonomy" id="7764"/>
    <lineage>
        <taxon>Eukaryota</taxon>
        <taxon>Metazoa</taxon>
        <taxon>Chordata</taxon>
        <taxon>Craniata</taxon>
        <taxon>Vertebrata</taxon>
        <taxon>Cyclostomata</taxon>
        <taxon>Myxini</taxon>
        <taxon>Myxiniformes</taxon>
        <taxon>Myxinidae</taxon>
        <taxon>Eptatretinae</taxon>
        <taxon>Eptatretus</taxon>
    </lineage>
</organism>
<comment type="similarity">
    <text evidence="8">Belongs to the FOXJ1 family.</text>
</comment>
<evidence type="ECO:0000256" key="1">
    <source>
        <dbReference type="ARBA" id="ARBA00004123"/>
    </source>
</evidence>
<dbReference type="InterPro" id="IPR018122">
    <property type="entry name" value="TF_fork_head_CS_1"/>
</dbReference>
<keyword evidence="2" id="KW-0970">Cilium biogenesis/degradation</keyword>
<keyword evidence="13" id="KW-1185">Reference proteome</keyword>
<keyword evidence="5" id="KW-0010">Activator</keyword>
<evidence type="ECO:0000256" key="4">
    <source>
        <dbReference type="ARBA" id="ARBA00023125"/>
    </source>
</evidence>
<keyword evidence="7 10" id="KW-0539">Nucleus</keyword>
<name>A0A8C4QDF3_EPTBU</name>
<evidence type="ECO:0000256" key="8">
    <source>
        <dbReference type="ARBA" id="ARBA00034770"/>
    </source>
</evidence>
<dbReference type="InterPro" id="IPR047512">
    <property type="entry name" value="FH_FOXJ1"/>
</dbReference>
<feature type="DNA-binding region" description="Fork-head" evidence="10">
    <location>
        <begin position="85"/>
        <end position="179"/>
    </location>
</feature>
<keyword evidence="6" id="KW-0804">Transcription</keyword>